<feature type="region of interest" description="Disordered" evidence="1">
    <location>
        <begin position="9"/>
        <end position="28"/>
    </location>
</feature>
<accession>A0A5C4R8U7</accession>
<dbReference type="EMBL" id="VDDC01000011">
    <property type="protein sequence ID" value="TNH40074.1"/>
    <property type="molecule type" value="Genomic_DNA"/>
</dbReference>
<comment type="caution">
    <text evidence="3">The sequence shown here is derived from an EMBL/GenBank/DDBJ whole genome shotgun (WGS) entry which is preliminary data.</text>
</comment>
<dbReference type="InterPro" id="IPR047140">
    <property type="entry name" value="LabA"/>
</dbReference>
<dbReference type="Gene3D" id="3.40.50.1010">
    <property type="entry name" value="5'-nuclease"/>
    <property type="match status" value="1"/>
</dbReference>
<dbReference type="GO" id="GO:0004540">
    <property type="term" value="F:RNA nuclease activity"/>
    <property type="evidence" value="ECO:0007669"/>
    <property type="project" value="InterPro"/>
</dbReference>
<reference evidence="3 4" key="1">
    <citation type="submission" date="2019-06" db="EMBL/GenBank/DDBJ databases">
        <authorList>
            <person name="Li J."/>
        </authorList>
    </citation>
    <scope>NUCLEOTIDE SEQUENCE [LARGE SCALE GENOMIC DNA]</scope>
    <source>
        <strain evidence="3 4">CGMCC 1.8012</strain>
    </source>
</reference>
<dbReference type="Proteomes" id="UP000304880">
    <property type="component" value="Unassembled WGS sequence"/>
</dbReference>
<gene>
    <name evidence="3" type="ORF">FHD67_07265</name>
</gene>
<name>A0A5C4R8U7_9RHOB</name>
<feature type="domain" description="NYN" evidence="2">
    <location>
        <begin position="47"/>
        <end position="203"/>
    </location>
</feature>
<sequence>MGWLLRAPIPRQPDRATRPSLRQPRHAGLARASYKNPMNIDTPVLARTTLLIDGSHVDRLKTKFGRLIDFQKLVGHFSADGTTVSAHYYRDSRDSAEQTRTARFFEWLERHDIERHGTDDFNEPWYVRERYGSNLVALASDALMAAEKGNSLVMLAGDAKLVPLLERLAALDVPVTLISSLSVPDSIAPPPPLVALADRFIDLADDDRFFLPEDGQEDTRHEP</sequence>
<organism evidence="3 4">
    <name type="scientific">Paracoccus haeundaensis</name>
    <dbReference type="NCBI Taxonomy" id="225362"/>
    <lineage>
        <taxon>Bacteria</taxon>
        <taxon>Pseudomonadati</taxon>
        <taxon>Pseudomonadota</taxon>
        <taxon>Alphaproteobacteria</taxon>
        <taxon>Rhodobacterales</taxon>
        <taxon>Paracoccaceae</taxon>
        <taxon>Paracoccus</taxon>
    </lineage>
</organism>
<protein>
    <submittedName>
        <fullName evidence="3">NYN domain-containing protein</fullName>
    </submittedName>
</protein>
<proteinExistence type="predicted"/>
<keyword evidence="4" id="KW-1185">Reference proteome</keyword>
<evidence type="ECO:0000256" key="1">
    <source>
        <dbReference type="SAM" id="MobiDB-lite"/>
    </source>
</evidence>
<evidence type="ECO:0000259" key="2">
    <source>
        <dbReference type="Pfam" id="PF01936"/>
    </source>
</evidence>
<evidence type="ECO:0000313" key="3">
    <source>
        <dbReference type="EMBL" id="TNH40074.1"/>
    </source>
</evidence>
<dbReference type="PANTHER" id="PTHR35458">
    <property type="entry name" value="SLR0755 PROTEIN"/>
    <property type="match status" value="1"/>
</dbReference>
<dbReference type="InterPro" id="IPR021139">
    <property type="entry name" value="NYN"/>
</dbReference>
<dbReference type="Pfam" id="PF01936">
    <property type="entry name" value="NYN"/>
    <property type="match status" value="1"/>
</dbReference>
<dbReference type="AlphaFoldDB" id="A0A5C4R8U7"/>
<evidence type="ECO:0000313" key="4">
    <source>
        <dbReference type="Proteomes" id="UP000304880"/>
    </source>
</evidence>
<dbReference type="PANTHER" id="PTHR35458:SF2">
    <property type="entry name" value="SLR0755 PROTEIN"/>
    <property type="match status" value="1"/>
</dbReference>